<organism evidence="6">
    <name type="scientific">Entamoeba dispar (strain ATCC PRA-260 / SAW760)</name>
    <dbReference type="NCBI Taxonomy" id="370354"/>
    <lineage>
        <taxon>Eukaryota</taxon>
        <taxon>Amoebozoa</taxon>
        <taxon>Evosea</taxon>
        <taxon>Archamoebae</taxon>
        <taxon>Mastigamoebida</taxon>
        <taxon>Entamoebidae</taxon>
        <taxon>Entamoeba</taxon>
    </lineage>
</organism>
<dbReference type="eggNOG" id="ENOG502REG9">
    <property type="taxonomic scope" value="Eukaryota"/>
</dbReference>
<comment type="subcellular location">
    <subcellularLocation>
        <location evidence="1">Nucleus</location>
    </subcellularLocation>
</comment>
<evidence type="ECO:0000256" key="3">
    <source>
        <dbReference type="ARBA" id="ARBA00023242"/>
    </source>
</evidence>
<protein>
    <recommendedName>
        <fullName evidence="4">OB domain-containing protein</fullName>
    </recommendedName>
</protein>
<dbReference type="SUPFAM" id="SSF50249">
    <property type="entry name" value="Nucleic acid-binding proteins"/>
    <property type="match status" value="1"/>
</dbReference>
<dbReference type="InterPro" id="IPR012340">
    <property type="entry name" value="NA-bd_OB-fold"/>
</dbReference>
<accession>B0EAL3</accession>
<dbReference type="VEuPathDB" id="AmoebaDB:EDI_350300"/>
<evidence type="ECO:0000313" key="5">
    <source>
        <dbReference type="EMBL" id="EDR28436.1"/>
    </source>
</evidence>
<dbReference type="GO" id="GO:0003677">
    <property type="term" value="F:DNA binding"/>
    <property type="evidence" value="ECO:0007669"/>
    <property type="project" value="UniProtKB-KW"/>
</dbReference>
<dbReference type="PANTHER" id="PTHR13989">
    <property type="entry name" value="REPLICATION PROTEIN A-RELATED"/>
    <property type="match status" value="1"/>
</dbReference>
<evidence type="ECO:0000256" key="2">
    <source>
        <dbReference type="ARBA" id="ARBA00023125"/>
    </source>
</evidence>
<dbReference type="RefSeq" id="XP_001735369.1">
    <property type="nucleotide sequence ID" value="XM_001735317.1"/>
</dbReference>
<feature type="domain" description="OB" evidence="4">
    <location>
        <begin position="58"/>
        <end position="121"/>
    </location>
</feature>
<evidence type="ECO:0000313" key="6">
    <source>
        <dbReference type="Proteomes" id="UP000008076"/>
    </source>
</evidence>
<proteinExistence type="predicted"/>
<dbReference type="GeneID" id="5880315"/>
<keyword evidence="6" id="KW-1185">Reference proteome</keyword>
<keyword evidence="3" id="KW-0539">Nucleus</keyword>
<gene>
    <name evidence="5" type="ORF">EDI_350300</name>
</gene>
<dbReference type="Proteomes" id="UP000008076">
    <property type="component" value="Unassembled WGS sequence"/>
</dbReference>
<dbReference type="EMBL" id="DS548474">
    <property type="protein sequence ID" value="EDR28436.1"/>
    <property type="molecule type" value="Genomic_DNA"/>
</dbReference>
<dbReference type="InterPro" id="IPR004365">
    <property type="entry name" value="NA-bd_OB_tRNA"/>
</dbReference>
<dbReference type="Pfam" id="PF01336">
    <property type="entry name" value="tRNA_anti-codon"/>
    <property type="match status" value="1"/>
</dbReference>
<dbReference type="Gene3D" id="2.40.50.140">
    <property type="entry name" value="Nucleic acid-binding proteins"/>
    <property type="match status" value="1"/>
</dbReference>
<dbReference type="OrthoDB" id="25571at2759"/>
<reference evidence="6" key="1">
    <citation type="submission" date="2007-12" db="EMBL/GenBank/DDBJ databases">
        <title>Annotation of Entamoeba dispar SAW760.</title>
        <authorList>
            <person name="Lorenzi H."/>
            <person name="Inman J."/>
            <person name="Schobel S."/>
            <person name="Amedeo P."/>
            <person name="Caler E."/>
        </authorList>
    </citation>
    <scope>NUCLEOTIDE SEQUENCE [LARGE SCALE GENOMIC DNA]</scope>
    <source>
        <strain evidence="6">ATCC PRA-260 / SAW760</strain>
    </source>
</reference>
<dbReference type="AlphaFoldDB" id="B0EAL3"/>
<sequence length="149" mass="16702">MAYANLETETTGGFTQSSPRKNVENKNVVFPLTALSFIHTESNNKKQFTYKQVVLNTVVVCGRITSIDIQNDVKRYTINDSTGSVVVGVYQTDSTEENIEVGQYIKCVGKIKKFSQETYILASRLPLVVDVNHMMTHLIECAYALSKLK</sequence>
<dbReference type="InterPro" id="IPR040260">
    <property type="entry name" value="RFA2-like"/>
</dbReference>
<name>B0EAL3_ENTDS</name>
<dbReference type="PANTHER" id="PTHR13989:SF16">
    <property type="entry name" value="REPLICATION PROTEIN A2"/>
    <property type="match status" value="1"/>
</dbReference>
<keyword evidence="2" id="KW-0238">DNA-binding</keyword>
<dbReference type="GO" id="GO:0005634">
    <property type="term" value="C:nucleus"/>
    <property type="evidence" value="ECO:0007669"/>
    <property type="project" value="UniProtKB-SubCell"/>
</dbReference>
<evidence type="ECO:0000259" key="4">
    <source>
        <dbReference type="Pfam" id="PF01336"/>
    </source>
</evidence>
<dbReference type="KEGG" id="edi:EDI_350300"/>
<evidence type="ECO:0000256" key="1">
    <source>
        <dbReference type="ARBA" id="ARBA00004123"/>
    </source>
</evidence>
<dbReference type="OMA" id="ECAYALC"/>